<dbReference type="Proteomes" id="UP000186400">
    <property type="component" value="Unassembled WGS sequence"/>
</dbReference>
<dbReference type="PANTHER" id="PTHR18964:SF149">
    <property type="entry name" value="BIFUNCTIONAL UDP-N-ACETYLGLUCOSAMINE 2-EPIMERASE_N-ACETYLMANNOSAMINE KINASE"/>
    <property type="match status" value="1"/>
</dbReference>
<keyword evidence="2" id="KW-0808">Transferase</keyword>
<dbReference type="InterPro" id="IPR043129">
    <property type="entry name" value="ATPase_NBD"/>
</dbReference>
<dbReference type="Pfam" id="PF00480">
    <property type="entry name" value="ROK"/>
    <property type="match status" value="1"/>
</dbReference>
<keyword evidence="2" id="KW-0418">Kinase</keyword>
<dbReference type="AlphaFoldDB" id="A0A1N6Q560"/>
<dbReference type="Gene3D" id="3.30.420.40">
    <property type="match status" value="2"/>
</dbReference>
<evidence type="ECO:0000256" key="1">
    <source>
        <dbReference type="ARBA" id="ARBA00006479"/>
    </source>
</evidence>
<keyword evidence="3" id="KW-1185">Reference proteome</keyword>
<comment type="similarity">
    <text evidence="1">Belongs to the ROK (NagC/XylR) family.</text>
</comment>
<dbReference type="RefSeq" id="WP_076487984.1">
    <property type="nucleotide sequence ID" value="NZ_FTMS01000004.1"/>
</dbReference>
<dbReference type="InterPro" id="IPR049874">
    <property type="entry name" value="ROK_cs"/>
</dbReference>
<dbReference type="EMBL" id="FTMS01000004">
    <property type="protein sequence ID" value="SIQ11677.1"/>
    <property type="molecule type" value="Genomic_DNA"/>
</dbReference>
<evidence type="ECO:0000313" key="2">
    <source>
        <dbReference type="EMBL" id="SIQ11677.1"/>
    </source>
</evidence>
<dbReference type="PROSITE" id="PS01125">
    <property type="entry name" value="ROK"/>
    <property type="match status" value="1"/>
</dbReference>
<name>A0A1N6Q560_9SPIO</name>
<dbReference type="STRING" id="159291.SAMN05920897_10412"/>
<protein>
    <submittedName>
        <fullName evidence="2">Glucokinase</fullName>
    </submittedName>
</protein>
<accession>A0A1N6Q560</accession>
<dbReference type="InterPro" id="IPR000600">
    <property type="entry name" value="ROK"/>
</dbReference>
<dbReference type="PANTHER" id="PTHR18964">
    <property type="entry name" value="ROK (REPRESSOR, ORF, KINASE) FAMILY"/>
    <property type="match status" value="1"/>
</dbReference>
<dbReference type="SUPFAM" id="SSF53067">
    <property type="entry name" value="Actin-like ATPase domain"/>
    <property type="match status" value="1"/>
</dbReference>
<gene>
    <name evidence="2" type="ORF">SAMN05920897_10412</name>
</gene>
<reference evidence="2 3" key="1">
    <citation type="submission" date="2017-01" db="EMBL/GenBank/DDBJ databases">
        <authorList>
            <person name="Mah S.A."/>
            <person name="Swanson W.J."/>
            <person name="Moy G.W."/>
            <person name="Vacquier V.D."/>
        </authorList>
    </citation>
    <scope>NUCLEOTIDE SEQUENCE [LARGE SCALE GENOMIC DNA]</scope>
    <source>
        <strain evidence="2 3">ASpG1</strain>
    </source>
</reference>
<evidence type="ECO:0000313" key="3">
    <source>
        <dbReference type="Proteomes" id="UP000186400"/>
    </source>
</evidence>
<dbReference type="GO" id="GO:0016301">
    <property type="term" value="F:kinase activity"/>
    <property type="evidence" value="ECO:0007669"/>
    <property type="project" value="UniProtKB-KW"/>
</dbReference>
<dbReference type="OrthoDB" id="9795247at2"/>
<organism evidence="2 3">
    <name type="scientific">Alkalispirochaeta americana</name>
    <dbReference type="NCBI Taxonomy" id="159291"/>
    <lineage>
        <taxon>Bacteria</taxon>
        <taxon>Pseudomonadati</taxon>
        <taxon>Spirochaetota</taxon>
        <taxon>Spirochaetia</taxon>
        <taxon>Spirochaetales</taxon>
        <taxon>Spirochaetaceae</taxon>
        <taxon>Alkalispirochaeta</taxon>
    </lineage>
</organism>
<sequence length="333" mass="34948">MIHPDELGQLLCGVDLGGTKIVTALVSDDGTVRAKRFIRDHRGQSPQMVVEGIARQVRELLADQNIPLSSLSGIGVGTSGHVDYRNRRIIMNSNLPGFAGFPLGQALEDALGVAVSLDNDANAQAYAEYRFGAGQGFPHMAFVTVSTGIGAGLVLGGSLYRGVTGTAGELGHTIVEPAGIIRCGCGRQGCLMAHAAGLCLGRTARELQEEEALPSEVITDDLQDQQITGEVVARGLAVGDPLCCRLVQRYADYLAIGLNNLFQILDPGLIVLGGGLTAWGPVYLDRVRAQFAKHLRGMTTAPPEIRLALLGADAAVVGAASLPLEGISLKEHP</sequence>
<proteinExistence type="inferred from homology"/>